<accession>A0A0D2H8K5</accession>
<keyword evidence="3 6" id="KW-0560">Oxidoreductase</keyword>
<keyword evidence="5 6" id="KW-0349">Heme</keyword>
<dbReference type="GeneID" id="27702637"/>
<organism evidence="8 9">
    <name type="scientific">Cladophialophora bantiana (strain ATCC 10958 / CBS 173.52 / CDC B-1940 / NIH 8579)</name>
    <name type="common">Xylohypha bantiana</name>
    <dbReference type="NCBI Taxonomy" id="1442370"/>
    <lineage>
        <taxon>Eukaryota</taxon>
        <taxon>Fungi</taxon>
        <taxon>Dikarya</taxon>
        <taxon>Ascomycota</taxon>
        <taxon>Pezizomycotina</taxon>
        <taxon>Eurotiomycetes</taxon>
        <taxon>Chaetothyriomycetidae</taxon>
        <taxon>Chaetothyriales</taxon>
        <taxon>Herpotrichiellaceae</taxon>
        <taxon>Cladophialophora</taxon>
    </lineage>
</organism>
<dbReference type="InterPro" id="IPR050121">
    <property type="entry name" value="Cytochrome_P450_monoxygenase"/>
</dbReference>
<evidence type="ECO:0000256" key="4">
    <source>
        <dbReference type="ARBA" id="ARBA00023004"/>
    </source>
</evidence>
<sequence length="317" mass="35283">MFGFMQEGHDHENFIASLDLLLPFLSITSVIPSYLRSFLAISAFMFRKVRRAFEAIGTLEVAAKNCVAERAELLQDPNKGPPRRDLLQQMFSIQQNKGADVDFYKKDMAKESYSVISAGSDTTAIAMRATLYFLMTNPPIYAQLMSEIDQATANGTIPATGPVAYFQATKLPLLCASIKEAMRLHPSVALMLPHDVPPQGLVIGDTSIPGGTRIRMNAAVVQYDRSVFGEDANTSRPTRWLLGSTASMDRCMLRFGAGTRTCLGKNISLSELHKLVPALLRDFKLELATKESWKTYNFFFNTQKGLLVRLQRRNIST</sequence>
<evidence type="ECO:0000313" key="8">
    <source>
        <dbReference type="EMBL" id="KIW89553.1"/>
    </source>
</evidence>
<proteinExistence type="inferred from homology"/>
<dbReference type="PRINTS" id="PR00463">
    <property type="entry name" value="EP450I"/>
</dbReference>
<reference evidence="8" key="1">
    <citation type="submission" date="2015-01" db="EMBL/GenBank/DDBJ databases">
        <title>The Genome Sequence of Cladophialophora bantiana CBS 173.52.</title>
        <authorList>
            <consortium name="The Broad Institute Genomics Platform"/>
            <person name="Cuomo C."/>
            <person name="de Hoog S."/>
            <person name="Gorbushina A."/>
            <person name="Stielow B."/>
            <person name="Teixiera M."/>
            <person name="Abouelleil A."/>
            <person name="Chapman S.B."/>
            <person name="Priest M."/>
            <person name="Young S.K."/>
            <person name="Wortman J."/>
            <person name="Nusbaum C."/>
            <person name="Birren B."/>
        </authorList>
    </citation>
    <scope>NUCLEOTIDE SEQUENCE [LARGE SCALE GENOMIC DNA]</scope>
    <source>
        <strain evidence="8">CBS 173.52</strain>
    </source>
</reference>
<keyword evidence="6" id="KW-0503">Monooxygenase</keyword>
<keyword evidence="4 5" id="KW-0408">Iron</keyword>
<dbReference type="AlphaFoldDB" id="A0A0D2H8K5"/>
<dbReference type="VEuPathDB" id="FungiDB:Z519_09709"/>
<name>A0A0D2H8K5_CLAB1</name>
<evidence type="ECO:0008006" key="10">
    <source>
        <dbReference type="Google" id="ProtNLM"/>
    </source>
</evidence>
<feature type="transmembrane region" description="Helical" evidence="7">
    <location>
        <begin position="20"/>
        <end position="46"/>
    </location>
</feature>
<dbReference type="Proteomes" id="UP000053789">
    <property type="component" value="Unassembled WGS sequence"/>
</dbReference>
<dbReference type="GO" id="GO:0016705">
    <property type="term" value="F:oxidoreductase activity, acting on paired donors, with incorporation or reduction of molecular oxygen"/>
    <property type="evidence" value="ECO:0007669"/>
    <property type="project" value="InterPro"/>
</dbReference>
<keyword evidence="2 5" id="KW-0479">Metal-binding</keyword>
<evidence type="ECO:0000256" key="5">
    <source>
        <dbReference type="PIRSR" id="PIRSR602401-1"/>
    </source>
</evidence>
<dbReference type="InterPro" id="IPR036396">
    <property type="entry name" value="Cyt_P450_sf"/>
</dbReference>
<protein>
    <recommendedName>
        <fullName evidence="10">Cytochrome P450 oxidoreductase</fullName>
    </recommendedName>
</protein>
<dbReference type="PRINTS" id="PR00385">
    <property type="entry name" value="P450"/>
</dbReference>
<keyword evidence="7" id="KW-0812">Transmembrane</keyword>
<comment type="similarity">
    <text evidence="6">Belongs to the cytochrome P450 family.</text>
</comment>
<dbReference type="PANTHER" id="PTHR24305">
    <property type="entry name" value="CYTOCHROME P450"/>
    <property type="match status" value="1"/>
</dbReference>
<dbReference type="InterPro" id="IPR001128">
    <property type="entry name" value="Cyt_P450"/>
</dbReference>
<feature type="binding site" description="axial binding residue" evidence="5">
    <location>
        <position position="262"/>
    </location>
    <ligand>
        <name>heme</name>
        <dbReference type="ChEBI" id="CHEBI:30413"/>
    </ligand>
    <ligandPart>
        <name>Fe</name>
        <dbReference type="ChEBI" id="CHEBI:18248"/>
    </ligandPart>
</feature>
<dbReference type="SUPFAM" id="SSF48264">
    <property type="entry name" value="Cytochrome P450"/>
    <property type="match status" value="1"/>
</dbReference>
<evidence type="ECO:0000256" key="1">
    <source>
        <dbReference type="ARBA" id="ARBA00001971"/>
    </source>
</evidence>
<evidence type="ECO:0000256" key="2">
    <source>
        <dbReference type="ARBA" id="ARBA00022723"/>
    </source>
</evidence>
<dbReference type="InterPro" id="IPR017972">
    <property type="entry name" value="Cyt_P450_CS"/>
</dbReference>
<evidence type="ECO:0000256" key="3">
    <source>
        <dbReference type="ARBA" id="ARBA00023002"/>
    </source>
</evidence>
<dbReference type="EMBL" id="KN846995">
    <property type="protein sequence ID" value="KIW89553.1"/>
    <property type="molecule type" value="Genomic_DNA"/>
</dbReference>
<dbReference type="RefSeq" id="XP_016616222.1">
    <property type="nucleotide sequence ID" value="XM_016767430.1"/>
</dbReference>
<dbReference type="HOGENOM" id="CLU_001570_14_0_1"/>
<gene>
    <name evidence="8" type="ORF">Z519_09709</name>
</gene>
<dbReference type="Gene3D" id="1.10.630.10">
    <property type="entry name" value="Cytochrome P450"/>
    <property type="match status" value="1"/>
</dbReference>
<dbReference type="OrthoDB" id="3934656at2759"/>
<dbReference type="PROSITE" id="PS00086">
    <property type="entry name" value="CYTOCHROME_P450"/>
    <property type="match status" value="1"/>
</dbReference>
<evidence type="ECO:0000256" key="6">
    <source>
        <dbReference type="RuleBase" id="RU000461"/>
    </source>
</evidence>
<keyword evidence="7" id="KW-1133">Transmembrane helix</keyword>
<dbReference type="GO" id="GO:0004497">
    <property type="term" value="F:monooxygenase activity"/>
    <property type="evidence" value="ECO:0007669"/>
    <property type="project" value="UniProtKB-KW"/>
</dbReference>
<dbReference type="GO" id="GO:0020037">
    <property type="term" value="F:heme binding"/>
    <property type="evidence" value="ECO:0007669"/>
    <property type="project" value="InterPro"/>
</dbReference>
<dbReference type="InterPro" id="IPR002401">
    <property type="entry name" value="Cyt_P450_E_grp-I"/>
</dbReference>
<keyword evidence="7" id="KW-0472">Membrane</keyword>
<evidence type="ECO:0000256" key="7">
    <source>
        <dbReference type="SAM" id="Phobius"/>
    </source>
</evidence>
<keyword evidence="9" id="KW-1185">Reference proteome</keyword>
<dbReference type="PANTHER" id="PTHR24305:SF229">
    <property type="entry name" value="P450, PUTATIVE (EUROFUNG)-RELATED"/>
    <property type="match status" value="1"/>
</dbReference>
<comment type="cofactor">
    <cofactor evidence="1 5">
        <name>heme</name>
        <dbReference type="ChEBI" id="CHEBI:30413"/>
    </cofactor>
</comment>
<dbReference type="GO" id="GO:0005506">
    <property type="term" value="F:iron ion binding"/>
    <property type="evidence" value="ECO:0007669"/>
    <property type="project" value="InterPro"/>
</dbReference>
<evidence type="ECO:0000313" key="9">
    <source>
        <dbReference type="Proteomes" id="UP000053789"/>
    </source>
</evidence>
<dbReference type="Pfam" id="PF00067">
    <property type="entry name" value="p450"/>
    <property type="match status" value="1"/>
</dbReference>